<proteinExistence type="predicted"/>
<accession>A0ACB8BNT4</accession>
<evidence type="ECO:0000313" key="2">
    <source>
        <dbReference type="Proteomes" id="UP000790709"/>
    </source>
</evidence>
<evidence type="ECO:0000313" key="1">
    <source>
        <dbReference type="EMBL" id="KAH7926810.1"/>
    </source>
</evidence>
<gene>
    <name evidence="1" type="ORF">BV22DRAFT_1032418</name>
</gene>
<dbReference type="Proteomes" id="UP000790709">
    <property type="component" value="Unassembled WGS sequence"/>
</dbReference>
<name>A0ACB8BNT4_9AGAM</name>
<reference evidence="1" key="1">
    <citation type="journal article" date="2021" name="New Phytol.">
        <title>Evolutionary innovations through gain and loss of genes in the ectomycorrhizal Boletales.</title>
        <authorList>
            <person name="Wu G."/>
            <person name="Miyauchi S."/>
            <person name="Morin E."/>
            <person name="Kuo A."/>
            <person name="Drula E."/>
            <person name="Varga T."/>
            <person name="Kohler A."/>
            <person name="Feng B."/>
            <person name="Cao Y."/>
            <person name="Lipzen A."/>
            <person name="Daum C."/>
            <person name="Hundley H."/>
            <person name="Pangilinan J."/>
            <person name="Johnson J."/>
            <person name="Barry K."/>
            <person name="LaButti K."/>
            <person name="Ng V."/>
            <person name="Ahrendt S."/>
            <person name="Min B."/>
            <person name="Choi I.G."/>
            <person name="Park H."/>
            <person name="Plett J.M."/>
            <person name="Magnuson J."/>
            <person name="Spatafora J.W."/>
            <person name="Nagy L.G."/>
            <person name="Henrissat B."/>
            <person name="Grigoriev I.V."/>
            <person name="Yang Z.L."/>
            <person name="Xu J."/>
            <person name="Martin F.M."/>
        </authorList>
    </citation>
    <scope>NUCLEOTIDE SEQUENCE</scope>
    <source>
        <strain evidence="1">KUC20120723A-06</strain>
    </source>
</reference>
<sequence>MGGLETYCKEDVNISSYSRYCVAACQRDDGSSYEDEARVTLAYNLPVDRSRYAWLRRVAQRCEANNPSR</sequence>
<organism evidence="1 2">
    <name type="scientific">Leucogyrophana mollusca</name>
    <dbReference type="NCBI Taxonomy" id="85980"/>
    <lineage>
        <taxon>Eukaryota</taxon>
        <taxon>Fungi</taxon>
        <taxon>Dikarya</taxon>
        <taxon>Basidiomycota</taxon>
        <taxon>Agaricomycotina</taxon>
        <taxon>Agaricomycetes</taxon>
        <taxon>Agaricomycetidae</taxon>
        <taxon>Boletales</taxon>
        <taxon>Boletales incertae sedis</taxon>
        <taxon>Leucogyrophana</taxon>
    </lineage>
</organism>
<protein>
    <submittedName>
        <fullName evidence="1">Uncharacterized protein</fullName>
    </submittedName>
</protein>
<keyword evidence="2" id="KW-1185">Reference proteome</keyword>
<comment type="caution">
    <text evidence="1">The sequence shown here is derived from an EMBL/GenBank/DDBJ whole genome shotgun (WGS) entry which is preliminary data.</text>
</comment>
<dbReference type="EMBL" id="MU266376">
    <property type="protein sequence ID" value="KAH7926810.1"/>
    <property type="molecule type" value="Genomic_DNA"/>
</dbReference>